<feature type="non-terminal residue" evidence="1">
    <location>
        <position position="1"/>
    </location>
</feature>
<dbReference type="AlphaFoldDB" id="Q2KWQ1"/>
<dbReference type="eggNOG" id="ENOG50330JF">
    <property type="taxonomic scope" value="Bacteria"/>
</dbReference>
<dbReference type="InterPro" id="IPR022798">
    <property type="entry name" value="BcsD_bac"/>
</dbReference>
<dbReference type="Pfam" id="PF03500">
    <property type="entry name" value="Cellsynth_D"/>
    <property type="match status" value="1"/>
</dbReference>
<proteinExistence type="predicted"/>
<gene>
    <name evidence="1" type="primary">bcsD</name>
    <name evidence="1" type="synonym">acsD</name>
    <name evidence="1" type="ordered locus">BAV2634</name>
</gene>
<organism evidence="1 2">
    <name type="scientific">Bordetella avium (strain 197N)</name>
    <dbReference type="NCBI Taxonomy" id="360910"/>
    <lineage>
        <taxon>Bacteria</taxon>
        <taxon>Pseudomonadati</taxon>
        <taxon>Pseudomonadota</taxon>
        <taxon>Betaproteobacteria</taxon>
        <taxon>Burkholderiales</taxon>
        <taxon>Alcaligenaceae</taxon>
        <taxon>Bordetella</taxon>
    </lineage>
</organism>
<evidence type="ECO:0000313" key="2">
    <source>
        <dbReference type="Proteomes" id="UP000001977"/>
    </source>
</evidence>
<sequence>VENAVFSHLSERLCSAQWRDVLAAFADELAQDLTTQRLRTFMRRAGHQFATIHALPAAASVEELQQAINTLLRGLDWGWVDISESDDHLTLRHFCAPLSAAFGVKHLTWSTGFLEGVYELWMRQLGADTELHVTQPQPADAQVVVYRFGRASA</sequence>
<dbReference type="InterPro" id="IPR038470">
    <property type="entry name" value="Cellsynth_D_sf"/>
</dbReference>
<accession>Q2KWQ1</accession>
<dbReference type="Proteomes" id="UP000001977">
    <property type="component" value="Chromosome"/>
</dbReference>
<dbReference type="GO" id="GO:0030244">
    <property type="term" value="P:cellulose biosynthetic process"/>
    <property type="evidence" value="ECO:0007669"/>
    <property type="project" value="InterPro"/>
</dbReference>
<keyword evidence="2" id="KW-1185">Reference proteome</keyword>
<dbReference type="KEGG" id="bav:BAV2634"/>
<dbReference type="STRING" id="360910.BAV2634"/>
<name>Q2KWQ1_BORA1</name>
<dbReference type="EMBL" id="AM167904">
    <property type="protein sequence ID" value="CAJ50244.1"/>
    <property type="molecule type" value="Genomic_DNA"/>
</dbReference>
<evidence type="ECO:0000313" key="1">
    <source>
        <dbReference type="EMBL" id="CAJ50244.1"/>
    </source>
</evidence>
<dbReference type="HOGENOM" id="CLU_131913_1_0_4"/>
<protein>
    <submittedName>
        <fullName evidence="1">Cellulose synthase biosynthesis protein</fullName>
    </submittedName>
</protein>
<reference evidence="1 2" key="1">
    <citation type="journal article" date="2006" name="J. Bacteriol.">
        <title>Comparison of the genome sequence of the poultry pathogen Bordetella avium with those of B. bronchiseptica, B. pertussis, and B. parapertussis reveals extensive diversity in surface structures associated with host interaction.</title>
        <authorList>
            <person name="Sebaihia M."/>
            <person name="Preston A."/>
            <person name="Maskell D.J."/>
            <person name="Kuzmiak H."/>
            <person name="Connell T.D."/>
            <person name="King N.D."/>
            <person name="Orndorff P.E."/>
            <person name="Miyamoto D.M."/>
            <person name="Thomson N.R."/>
            <person name="Harris D."/>
            <person name="Goble A."/>
            <person name="Lord A."/>
            <person name="Murphy L."/>
            <person name="Quail M.A."/>
            <person name="Rutter S."/>
            <person name="Squares R."/>
            <person name="Squares S."/>
            <person name="Woodward J."/>
            <person name="Parkhill J."/>
            <person name="Temple L.M."/>
        </authorList>
    </citation>
    <scope>NUCLEOTIDE SEQUENCE [LARGE SCALE GENOMIC DNA]</scope>
    <source>
        <strain evidence="1 2">197N</strain>
    </source>
</reference>
<dbReference type="Gene3D" id="3.30.70.2590">
    <property type="match status" value="1"/>
</dbReference>